<evidence type="ECO:0000256" key="14">
    <source>
        <dbReference type="ARBA" id="ARBA00068837"/>
    </source>
</evidence>
<dbReference type="EC" id="2.7.11.1" evidence="3"/>
<evidence type="ECO:0000256" key="4">
    <source>
        <dbReference type="ARBA" id="ARBA00022527"/>
    </source>
</evidence>
<comment type="cofactor">
    <cofactor evidence="1">
        <name>Mg(2+)</name>
        <dbReference type="ChEBI" id="CHEBI:18420"/>
    </cofactor>
</comment>
<dbReference type="GO" id="GO:0030490">
    <property type="term" value="P:maturation of SSU-rRNA"/>
    <property type="evidence" value="ECO:0007669"/>
    <property type="project" value="TreeGrafter"/>
</dbReference>
<dbReference type="GO" id="GO:0030688">
    <property type="term" value="C:preribosome, small subunit precursor"/>
    <property type="evidence" value="ECO:0007669"/>
    <property type="project" value="TreeGrafter"/>
</dbReference>
<feature type="region of interest" description="Disordered" evidence="15">
    <location>
        <begin position="345"/>
        <end position="411"/>
    </location>
</feature>
<dbReference type="Gene3D" id="1.10.510.10">
    <property type="entry name" value="Transferase(Phosphotransferase) domain 1"/>
    <property type="match status" value="1"/>
</dbReference>
<dbReference type="InterPro" id="IPR018934">
    <property type="entry name" value="RIO_dom"/>
</dbReference>
<keyword evidence="18" id="KW-1185">Reference proteome</keyword>
<dbReference type="FunFam" id="1.10.10.10:FF:000053">
    <property type="entry name" value="Serine/threonine-protein kinase RIO2"/>
    <property type="match status" value="1"/>
</dbReference>
<name>A0A9W6SXI8_CANBO</name>
<dbReference type="EMBL" id="BSXN01000369">
    <property type="protein sequence ID" value="GME68275.1"/>
    <property type="molecule type" value="Genomic_DNA"/>
</dbReference>
<dbReference type="Pfam" id="PF09202">
    <property type="entry name" value="Rio2_N"/>
    <property type="match status" value="1"/>
</dbReference>
<keyword evidence="7" id="KW-0547">Nucleotide-binding</keyword>
<dbReference type="GO" id="GO:0005524">
    <property type="term" value="F:ATP binding"/>
    <property type="evidence" value="ECO:0007669"/>
    <property type="project" value="UniProtKB-KW"/>
</dbReference>
<dbReference type="InterPro" id="IPR030484">
    <property type="entry name" value="Rio2"/>
</dbReference>
<evidence type="ECO:0000256" key="1">
    <source>
        <dbReference type="ARBA" id="ARBA00001946"/>
    </source>
</evidence>
<feature type="domain" description="RIO kinase" evidence="16">
    <location>
        <begin position="67"/>
        <end position="304"/>
    </location>
</feature>
<dbReference type="CDD" id="cd05144">
    <property type="entry name" value="RIO2_C"/>
    <property type="match status" value="1"/>
</dbReference>
<evidence type="ECO:0000256" key="3">
    <source>
        <dbReference type="ARBA" id="ARBA00012513"/>
    </source>
</evidence>
<dbReference type="GO" id="GO:0046872">
    <property type="term" value="F:metal ion binding"/>
    <property type="evidence" value="ECO:0007669"/>
    <property type="project" value="UniProtKB-KW"/>
</dbReference>
<dbReference type="GO" id="GO:0004674">
    <property type="term" value="F:protein serine/threonine kinase activity"/>
    <property type="evidence" value="ECO:0007669"/>
    <property type="project" value="UniProtKB-KW"/>
</dbReference>
<gene>
    <name evidence="17" type="ORF">Cboi02_000153300</name>
</gene>
<comment type="similarity">
    <text evidence="2">Belongs to the protein kinase superfamily. RIO-type Ser/Thr kinase family.</text>
</comment>
<reference evidence="17" key="1">
    <citation type="submission" date="2023-04" db="EMBL/GenBank/DDBJ databases">
        <title>Candida boidinii NBRC 10035.</title>
        <authorList>
            <person name="Ichikawa N."/>
            <person name="Sato H."/>
            <person name="Tonouchi N."/>
        </authorList>
    </citation>
    <scope>NUCLEOTIDE SEQUENCE</scope>
    <source>
        <strain evidence="17">NBRC 10035</strain>
    </source>
</reference>
<keyword evidence="9" id="KW-0067">ATP-binding</keyword>
<dbReference type="Pfam" id="PF01163">
    <property type="entry name" value="RIO1"/>
    <property type="match status" value="1"/>
</dbReference>
<dbReference type="Proteomes" id="UP001165120">
    <property type="component" value="Unassembled WGS sequence"/>
</dbReference>
<evidence type="ECO:0000256" key="6">
    <source>
        <dbReference type="ARBA" id="ARBA00022723"/>
    </source>
</evidence>
<dbReference type="AlphaFoldDB" id="A0A9W6SXI8"/>
<evidence type="ECO:0000256" key="9">
    <source>
        <dbReference type="ARBA" id="ARBA00022840"/>
    </source>
</evidence>
<evidence type="ECO:0000256" key="2">
    <source>
        <dbReference type="ARBA" id="ARBA00009196"/>
    </source>
</evidence>
<dbReference type="GO" id="GO:0005634">
    <property type="term" value="C:nucleus"/>
    <property type="evidence" value="ECO:0007669"/>
    <property type="project" value="TreeGrafter"/>
</dbReference>
<dbReference type="Gene3D" id="1.10.10.10">
    <property type="entry name" value="Winged helix-like DNA-binding domain superfamily/Winged helix DNA-binding domain"/>
    <property type="match status" value="1"/>
</dbReference>
<dbReference type="FunFam" id="3.30.200.20:FF:000052">
    <property type="entry name" value="Serine/threonine-protein kinase RIO2"/>
    <property type="match status" value="1"/>
</dbReference>
<keyword evidence="4" id="KW-0723">Serine/threonine-protein kinase</keyword>
<evidence type="ECO:0000313" key="18">
    <source>
        <dbReference type="Proteomes" id="UP001165120"/>
    </source>
</evidence>
<keyword evidence="6" id="KW-0479">Metal-binding</keyword>
<evidence type="ECO:0000256" key="12">
    <source>
        <dbReference type="ARBA" id="ARBA00048679"/>
    </source>
</evidence>
<evidence type="ECO:0000259" key="16">
    <source>
        <dbReference type="SMART" id="SM00090"/>
    </source>
</evidence>
<comment type="catalytic activity">
    <reaction evidence="12">
        <text>L-seryl-[protein] + ATP = O-phospho-L-seryl-[protein] + ADP + H(+)</text>
        <dbReference type="Rhea" id="RHEA:17989"/>
        <dbReference type="Rhea" id="RHEA-COMP:9863"/>
        <dbReference type="Rhea" id="RHEA-COMP:11604"/>
        <dbReference type="ChEBI" id="CHEBI:15378"/>
        <dbReference type="ChEBI" id="CHEBI:29999"/>
        <dbReference type="ChEBI" id="CHEBI:30616"/>
        <dbReference type="ChEBI" id="CHEBI:83421"/>
        <dbReference type="ChEBI" id="CHEBI:456216"/>
        <dbReference type="EC" id="2.7.11.1"/>
    </reaction>
</comment>
<keyword evidence="5" id="KW-0808">Transferase</keyword>
<dbReference type="PANTHER" id="PTHR45852">
    <property type="entry name" value="SER/THR-PROTEIN KINASE RIO2"/>
    <property type="match status" value="1"/>
</dbReference>
<evidence type="ECO:0000256" key="5">
    <source>
        <dbReference type="ARBA" id="ARBA00022679"/>
    </source>
</evidence>
<dbReference type="InterPro" id="IPR011009">
    <property type="entry name" value="Kinase-like_dom_sf"/>
</dbReference>
<comment type="caution">
    <text evidence="17">The sequence shown here is derived from an EMBL/GenBank/DDBJ whole genome shotgun (WGS) entry which is preliminary data.</text>
</comment>
<keyword evidence="10" id="KW-0460">Magnesium</keyword>
<keyword evidence="8" id="KW-0418">Kinase</keyword>
<dbReference type="FunFam" id="1.10.510.10:FF:000566">
    <property type="entry name" value="Serine/threonine-protein kinase rio2"/>
    <property type="match status" value="1"/>
</dbReference>
<dbReference type="SUPFAM" id="SSF56112">
    <property type="entry name" value="Protein kinase-like (PK-like)"/>
    <property type="match status" value="1"/>
</dbReference>
<evidence type="ECO:0000256" key="8">
    <source>
        <dbReference type="ARBA" id="ARBA00022777"/>
    </source>
</evidence>
<dbReference type="SMART" id="SM00090">
    <property type="entry name" value="RIO"/>
    <property type="match status" value="1"/>
</dbReference>
<feature type="compositionally biased region" description="Acidic residues" evidence="15">
    <location>
        <begin position="353"/>
        <end position="410"/>
    </location>
</feature>
<comment type="catalytic activity">
    <reaction evidence="11">
        <text>L-threonyl-[protein] + ATP = O-phospho-L-threonyl-[protein] + ADP + H(+)</text>
        <dbReference type="Rhea" id="RHEA:46608"/>
        <dbReference type="Rhea" id="RHEA-COMP:11060"/>
        <dbReference type="Rhea" id="RHEA-COMP:11605"/>
        <dbReference type="ChEBI" id="CHEBI:15378"/>
        <dbReference type="ChEBI" id="CHEBI:30013"/>
        <dbReference type="ChEBI" id="CHEBI:30616"/>
        <dbReference type="ChEBI" id="CHEBI:61977"/>
        <dbReference type="ChEBI" id="CHEBI:456216"/>
        <dbReference type="EC" id="2.7.11.1"/>
    </reaction>
</comment>
<dbReference type="InterPro" id="IPR036390">
    <property type="entry name" value="WH_DNA-bd_sf"/>
</dbReference>
<dbReference type="SUPFAM" id="SSF46785">
    <property type="entry name" value="Winged helix' DNA-binding domain"/>
    <property type="match status" value="1"/>
</dbReference>
<dbReference type="InterPro" id="IPR036388">
    <property type="entry name" value="WH-like_DNA-bd_sf"/>
</dbReference>
<evidence type="ECO:0000256" key="7">
    <source>
        <dbReference type="ARBA" id="ARBA00022741"/>
    </source>
</evidence>
<dbReference type="GO" id="GO:0005829">
    <property type="term" value="C:cytosol"/>
    <property type="evidence" value="ECO:0007669"/>
    <property type="project" value="TreeGrafter"/>
</dbReference>
<dbReference type="Gene3D" id="3.30.200.20">
    <property type="entry name" value="Phosphorylase Kinase, domain 1"/>
    <property type="match status" value="1"/>
</dbReference>
<dbReference type="PANTHER" id="PTHR45852:SF1">
    <property type="entry name" value="SERINE_THREONINE-PROTEIN KINASE RIO2"/>
    <property type="match status" value="1"/>
</dbReference>
<evidence type="ECO:0000256" key="13">
    <source>
        <dbReference type="ARBA" id="ARBA00068353"/>
    </source>
</evidence>
<dbReference type="InterPro" id="IPR000687">
    <property type="entry name" value="RIO_kinase"/>
</dbReference>
<proteinExistence type="inferred from homology"/>
<accession>A0A9W6SXI8</accession>
<evidence type="ECO:0000313" key="17">
    <source>
        <dbReference type="EMBL" id="GME68275.1"/>
    </source>
</evidence>
<organism evidence="17 18">
    <name type="scientific">Candida boidinii</name>
    <name type="common">Yeast</name>
    <dbReference type="NCBI Taxonomy" id="5477"/>
    <lineage>
        <taxon>Eukaryota</taxon>
        <taxon>Fungi</taxon>
        <taxon>Dikarya</taxon>
        <taxon>Ascomycota</taxon>
        <taxon>Saccharomycotina</taxon>
        <taxon>Pichiomycetes</taxon>
        <taxon>Pichiales</taxon>
        <taxon>Pichiaceae</taxon>
        <taxon>Ogataea</taxon>
        <taxon>Ogataea/Candida clade</taxon>
    </lineage>
</organism>
<sequence>MKLDTTHMRYLTNDDWKVLTAVELGSRNHEIVPTKMIGQIASLKSGMGSANKAISDLAKLNLISKMRNAKYDGYRITYNGFDYLALKSMYTRNSLDFLGTTIGVGKESDIYSAEDKNTNQRVLKIHRLGRVSFRTVKNNRDYLRNKQTGSWMYLSRLAAGKEYEFMNILYDNGFTVPRPYDYSRHCVLMERIIGYPMRQLREHYNHKLLYSQLMQFIVKLGNNGLIHCDFNEYNIMIKDDGTYDPETELGFIVIDFPQCISIEHPDADFYFKRDVECIRRFFSRRLKYDPKSDSTMLDTDGFGDGYKYAYPVFKRDVKRIGDLDIQVKASGYNKKLDRELESAVQSMRTGDILSDDEDEDQDDEAEYEDDENEEEDEDNDDEEDYEDYEDDDFSDFNSDNDDQEDLEEENERIIEALSSGVGNLKMDKLGNYILEDEEDEKK</sequence>
<protein>
    <recommendedName>
        <fullName evidence="13">Serine/threonine-protein kinase RIO2</fullName>
        <ecNumber evidence="3">2.7.11.1</ecNumber>
    </recommendedName>
    <alternativeName>
        <fullName evidence="14">Serine/threonine-protein kinase rio2</fullName>
    </alternativeName>
</protein>
<evidence type="ECO:0000256" key="10">
    <source>
        <dbReference type="ARBA" id="ARBA00022842"/>
    </source>
</evidence>
<evidence type="ECO:0000256" key="11">
    <source>
        <dbReference type="ARBA" id="ARBA00047899"/>
    </source>
</evidence>
<evidence type="ECO:0000256" key="15">
    <source>
        <dbReference type="SAM" id="MobiDB-lite"/>
    </source>
</evidence>
<dbReference type="InterPro" id="IPR015285">
    <property type="entry name" value="RIO2_wHTH_N"/>
</dbReference>